<dbReference type="Gene3D" id="3.90.1510.10">
    <property type="entry name" value="Glycerate kinase, domain 2"/>
    <property type="match status" value="1"/>
</dbReference>
<dbReference type="Pfam" id="PF02595">
    <property type="entry name" value="Gly_kinase"/>
    <property type="match status" value="1"/>
</dbReference>
<proteinExistence type="inferred from homology"/>
<name>A0ABP9AF12_9MICO</name>
<evidence type="ECO:0000256" key="1">
    <source>
        <dbReference type="ARBA" id="ARBA00006284"/>
    </source>
</evidence>
<evidence type="ECO:0000313" key="6">
    <source>
        <dbReference type="Proteomes" id="UP001501645"/>
    </source>
</evidence>
<dbReference type="PANTHER" id="PTHR21599:SF0">
    <property type="entry name" value="GLYCERATE KINASE"/>
    <property type="match status" value="1"/>
</dbReference>
<gene>
    <name evidence="5" type="ORF">GCM10023351_26880</name>
</gene>
<dbReference type="InterPro" id="IPR004381">
    <property type="entry name" value="Glycerate_kinase"/>
</dbReference>
<dbReference type="PANTHER" id="PTHR21599">
    <property type="entry name" value="GLYCERATE KINASE"/>
    <property type="match status" value="1"/>
</dbReference>
<comment type="similarity">
    <text evidence="1 4">Belongs to the glycerate kinase type-1 family.</text>
</comment>
<protein>
    <submittedName>
        <fullName evidence="5">Glycerate kinase</fullName>
    </submittedName>
</protein>
<dbReference type="NCBIfam" id="TIGR00045">
    <property type="entry name" value="glycerate kinase"/>
    <property type="match status" value="1"/>
</dbReference>
<accession>A0ABP9AF12</accession>
<sequence>MARIVIAPDSFKGTIAAADVAAALAEGWSSARPDDEIMLRPMADGGEGTLEAFAGAFPDAVRVPVRVTGPTGFAVDAAWLRLPPTDEAPGGVGVVELASTSGIELLGDARRPWEASTIGFGQAIAAALAAGVSQLVLGIGSSASTDGGTGLLTALGARFVDAFETSIAPGASGLDDVARVDLSALKALPVNGVQVLCDVTNPLLGGSGAAAVFGPQKGLDPDGVARADAGLARLVGVLKGLEGDSLPVEMARMADPESPGAGAAGGAGYGLLAWGAEIVPGAVRVADLTGLQEAIAGADVVITGEGSYDGQSAAGKAPAHVAQLADAAGARVAVVAGRIAADTSDLAHAVSLTELAGSSQAAIAEPAVHLRAAGAALAGVLLPEAR</sequence>
<dbReference type="Proteomes" id="UP001501645">
    <property type="component" value="Unassembled WGS sequence"/>
</dbReference>
<evidence type="ECO:0000256" key="4">
    <source>
        <dbReference type="PIRNR" id="PIRNR006078"/>
    </source>
</evidence>
<dbReference type="SUPFAM" id="SSF110738">
    <property type="entry name" value="Glycerate kinase I"/>
    <property type="match status" value="1"/>
</dbReference>
<evidence type="ECO:0000313" key="5">
    <source>
        <dbReference type="EMBL" id="GAA4780487.1"/>
    </source>
</evidence>
<keyword evidence="6" id="KW-1185">Reference proteome</keyword>
<keyword evidence="2 4" id="KW-0808">Transferase</keyword>
<dbReference type="RefSeq" id="WP_345440046.1">
    <property type="nucleotide sequence ID" value="NZ_BAABKO010000005.1"/>
</dbReference>
<dbReference type="GO" id="GO:0016301">
    <property type="term" value="F:kinase activity"/>
    <property type="evidence" value="ECO:0007669"/>
    <property type="project" value="UniProtKB-KW"/>
</dbReference>
<evidence type="ECO:0000256" key="3">
    <source>
        <dbReference type="ARBA" id="ARBA00022777"/>
    </source>
</evidence>
<reference evidence="6" key="1">
    <citation type="journal article" date="2019" name="Int. J. Syst. Evol. Microbiol.">
        <title>The Global Catalogue of Microorganisms (GCM) 10K type strain sequencing project: providing services to taxonomists for standard genome sequencing and annotation.</title>
        <authorList>
            <consortium name="The Broad Institute Genomics Platform"/>
            <consortium name="The Broad Institute Genome Sequencing Center for Infectious Disease"/>
            <person name="Wu L."/>
            <person name="Ma J."/>
        </authorList>
    </citation>
    <scope>NUCLEOTIDE SEQUENCE [LARGE SCALE GENOMIC DNA]</scope>
    <source>
        <strain evidence="6">JCM 18537</strain>
    </source>
</reference>
<dbReference type="InterPro" id="IPR018197">
    <property type="entry name" value="Glycerate_kinase_RE-like"/>
</dbReference>
<dbReference type="InterPro" id="IPR018193">
    <property type="entry name" value="Glyc_kinase_flavodox-like_fold"/>
</dbReference>
<evidence type="ECO:0000256" key="2">
    <source>
        <dbReference type="ARBA" id="ARBA00022679"/>
    </source>
</evidence>
<dbReference type="InterPro" id="IPR036129">
    <property type="entry name" value="Glycerate_kinase_sf"/>
</dbReference>
<comment type="caution">
    <text evidence="5">The sequence shown here is derived from an EMBL/GenBank/DDBJ whole genome shotgun (WGS) entry which is preliminary data.</text>
</comment>
<organism evidence="5 6">
    <name type="scientific">Microbacterium gilvum</name>
    <dbReference type="NCBI Taxonomy" id="1336204"/>
    <lineage>
        <taxon>Bacteria</taxon>
        <taxon>Bacillati</taxon>
        <taxon>Actinomycetota</taxon>
        <taxon>Actinomycetes</taxon>
        <taxon>Micrococcales</taxon>
        <taxon>Microbacteriaceae</taxon>
        <taxon>Microbacterium</taxon>
    </lineage>
</organism>
<dbReference type="PIRSF" id="PIRSF006078">
    <property type="entry name" value="GlxK"/>
    <property type="match status" value="1"/>
</dbReference>
<keyword evidence="3 4" id="KW-0418">Kinase</keyword>
<dbReference type="EMBL" id="BAABKO010000005">
    <property type="protein sequence ID" value="GAA4780487.1"/>
    <property type="molecule type" value="Genomic_DNA"/>
</dbReference>
<dbReference type="Gene3D" id="3.40.50.10350">
    <property type="entry name" value="Glycerate kinase, domain 1"/>
    <property type="match status" value="1"/>
</dbReference>